<sequence length="450" mass="47647">MSDSSFSPDLVIRNGLVLPMVADGVHFRGEIAIRDGRITAVSDSTIEDCSTARILDASNAAVLPGFIQGHVHVVQSLLRHQADGLELLDWLRLRTWPYEAALDGDGVEAAAELGIVELLCGGTTTALDFGTTHDHNRVFRAAESLGIRLVSGKTHMDIGAGAPVALLENPDRSLSDAFELGQRWHGAADGRLRYAVAPRFALSCSPGLLRGCAELARANGWLLQTHAAENGAEVEEVRALSGLGNIEFLDSHGLVGDDVILAHGIHLEKADVRRLAETRTTICHCPGANLKLGSGIADVPGLIQSGIAVVLGADGPPCNNRLSIFHEMSLAATIHGLRYGPTALGPWAVLGMATRDAAAALHMGDEVGTLENGKAGDVIVVELDGWSALPGGDPASRIVFGGGPHMVRHVVVAGRPLVVDGKLVDVDAKALRHRIDEAWKATRRRMEEVQ</sequence>
<dbReference type="AlphaFoldDB" id="A0A8J6XZ01"/>
<name>A0A8J6XZ01_9BACT</name>
<evidence type="ECO:0000313" key="3">
    <source>
        <dbReference type="EMBL" id="MBD3870413.1"/>
    </source>
</evidence>
<evidence type="ECO:0000259" key="2">
    <source>
        <dbReference type="Pfam" id="PF01979"/>
    </source>
</evidence>
<dbReference type="Gene3D" id="3.20.20.140">
    <property type="entry name" value="Metal-dependent hydrolases"/>
    <property type="match status" value="1"/>
</dbReference>
<proteinExistence type="predicted"/>
<dbReference type="Gene3D" id="2.30.40.10">
    <property type="entry name" value="Urease, subunit C, domain 1"/>
    <property type="match status" value="1"/>
</dbReference>
<dbReference type="PANTHER" id="PTHR43794">
    <property type="entry name" value="AMINOHYDROLASE SSNA-RELATED"/>
    <property type="match status" value="1"/>
</dbReference>
<gene>
    <name evidence="3" type="ORF">IFJ97_03510</name>
</gene>
<reference evidence="3 4" key="1">
    <citation type="submission" date="2020-08" db="EMBL/GenBank/DDBJ databases">
        <title>Acidobacteriota in marine sediments use diverse sulfur dissimilation pathways.</title>
        <authorList>
            <person name="Wasmund K."/>
        </authorList>
    </citation>
    <scope>NUCLEOTIDE SEQUENCE [LARGE SCALE GENOMIC DNA]</scope>
    <source>
        <strain evidence="3">MAG AM3-A</strain>
    </source>
</reference>
<accession>A0A8J6XZ01</accession>
<dbReference type="InterPro" id="IPR006680">
    <property type="entry name" value="Amidohydro-rel"/>
</dbReference>
<dbReference type="SUPFAM" id="SSF51338">
    <property type="entry name" value="Composite domain of metallo-dependent hydrolases"/>
    <property type="match status" value="1"/>
</dbReference>
<dbReference type="PANTHER" id="PTHR43794:SF11">
    <property type="entry name" value="AMIDOHYDROLASE-RELATED DOMAIN-CONTAINING PROTEIN"/>
    <property type="match status" value="1"/>
</dbReference>
<dbReference type="GO" id="GO:0016810">
    <property type="term" value="F:hydrolase activity, acting on carbon-nitrogen (but not peptide) bonds"/>
    <property type="evidence" value="ECO:0007669"/>
    <property type="project" value="InterPro"/>
</dbReference>
<keyword evidence="1" id="KW-0378">Hydrolase</keyword>
<dbReference type="CDD" id="cd01298">
    <property type="entry name" value="ATZ_TRZ_like"/>
    <property type="match status" value="1"/>
</dbReference>
<comment type="caution">
    <text evidence="3">The sequence shown here is derived from an EMBL/GenBank/DDBJ whole genome shotgun (WGS) entry which is preliminary data.</text>
</comment>
<organism evidence="3 4">
    <name type="scientific">Candidatus Sulfomarinibacter kjeldsenii</name>
    <dbReference type="NCBI Taxonomy" id="2885994"/>
    <lineage>
        <taxon>Bacteria</taxon>
        <taxon>Pseudomonadati</taxon>
        <taxon>Acidobacteriota</taxon>
        <taxon>Thermoanaerobaculia</taxon>
        <taxon>Thermoanaerobaculales</taxon>
        <taxon>Candidatus Sulfomarinibacteraceae</taxon>
        <taxon>Candidatus Sulfomarinibacter</taxon>
    </lineage>
</organism>
<evidence type="ECO:0000313" key="4">
    <source>
        <dbReference type="Proteomes" id="UP000598633"/>
    </source>
</evidence>
<dbReference type="InterPro" id="IPR032466">
    <property type="entry name" value="Metal_Hydrolase"/>
</dbReference>
<evidence type="ECO:0000256" key="1">
    <source>
        <dbReference type="ARBA" id="ARBA00022801"/>
    </source>
</evidence>
<dbReference type="SUPFAM" id="SSF51556">
    <property type="entry name" value="Metallo-dependent hydrolases"/>
    <property type="match status" value="1"/>
</dbReference>
<dbReference type="InterPro" id="IPR050287">
    <property type="entry name" value="MTA/SAH_deaminase"/>
</dbReference>
<dbReference type="InterPro" id="IPR011059">
    <property type="entry name" value="Metal-dep_hydrolase_composite"/>
</dbReference>
<dbReference type="EMBL" id="JACXWA010000061">
    <property type="protein sequence ID" value="MBD3870413.1"/>
    <property type="molecule type" value="Genomic_DNA"/>
</dbReference>
<feature type="domain" description="Amidohydrolase-related" evidence="2">
    <location>
        <begin position="62"/>
        <end position="415"/>
    </location>
</feature>
<dbReference type="Proteomes" id="UP000598633">
    <property type="component" value="Unassembled WGS sequence"/>
</dbReference>
<dbReference type="Pfam" id="PF01979">
    <property type="entry name" value="Amidohydro_1"/>
    <property type="match status" value="1"/>
</dbReference>
<protein>
    <submittedName>
        <fullName evidence="3">Amidohydrolase family protein</fullName>
    </submittedName>
</protein>